<evidence type="ECO:0000256" key="1">
    <source>
        <dbReference type="SAM" id="Coils"/>
    </source>
</evidence>
<feature type="coiled-coil region" evidence="1">
    <location>
        <begin position="245"/>
        <end position="279"/>
    </location>
</feature>
<proteinExistence type="predicted"/>
<organism evidence="3 4">
    <name type="scientific">Pseudoalteromonas luteoviolacea NCIMB 1942</name>
    <dbReference type="NCBI Taxonomy" id="1365253"/>
    <lineage>
        <taxon>Bacteria</taxon>
        <taxon>Pseudomonadati</taxon>
        <taxon>Pseudomonadota</taxon>
        <taxon>Gammaproteobacteria</taxon>
        <taxon>Alteromonadales</taxon>
        <taxon>Pseudoalteromonadaceae</taxon>
        <taxon>Pseudoalteromonas</taxon>
    </lineage>
</organism>
<feature type="transmembrane region" description="Helical" evidence="2">
    <location>
        <begin position="31"/>
        <end position="48"/>
    </location>
</feature>
<reference evidence="3 4" key="1">
    <citation type="submission" date="2013-07" db="EMBL/GenBank/DDBJ databases">
        <title>Comparative Genomic and Metabolomic Analysis of Twelve Strains of Pseudoalteromonas luteoviolacea.</title>
        <authorList>
            <person name="Vynne N.G."/>
            <person name="Mansson M."/>
            <person name="Gram L."/>
        </authorList>
    </citation>
    <scope>NUCLEOTIDE SEQUENCE [LARGE SCALE GENOMIC DNA]</scope>
    <source>
        <strain evidence="3 4">NCIMB 1942</strain>
    </source>
</reference>
<comment type="caution">
    <text evidence="3">The sequence shown here is derived from an EMBL/GenBank/DDBJ whole genome shotgun (WGS) entry which is preliminary data.</text>
</comment>
<name>A0A167ESX1_9GAMM</name>
<evidence type="ECO:0000256" key="2">
    <source>
        <dbReference type="SAM" id="Phobius"/>
    </source>
</evidence>
<evidence type="ECO:0000313" key="4">
    <source>
        <dbReference type="Proteomes" id="UP000076587"/>
    </source>
</evidence>
<accession>A0A167ESX1</accession>
<feature type="transmembrane region" description="Helical" evidence="2">
    <location>
        <begin position="180"/>
        <end position="203"/>
    </location>
</feature>
<keyword evidence="1" id="KW-0175">Coiled coil</keyword>
<keyword evidence="2" id="KW-1133">Transmembrane helix</keyword>
<dbReference type="Proteomes" id="UP000076587">
    <property type="component" value="Unassembled WGS sequence"/>
</dbReference>
<feature type="transmembrane region" description="Helical" evidence="2">
    <location>
        <begin position="54"/>
        <end position="72"/>
    </location>
</feature>
<dbReference type="OrthoDB" id="6712223at2"/>
<feature type="transmembrane region" description="Helical" evidence="2">
    <location>
        <begin position="124"/>
        <end position="144"/>
    </location>
</feature>
<protein>
    <submittedName>
        <fullName evidence="3">Uncharacterized protein</fullName>
    </submittedName>
</protein>
<dbReference type="RefSeq" id="WP_063376189.1">
    <property type="nucleotide sequence ID" value="NZ_AUXT01000112.1"/>
</dbReference>
<gene>
    <name evidence="3" type="ORF">N482_00715</name>
</gene>
<dbReference type="AlphaFoldDB" id="A0A167ESX1"/>
<evidence type="ECO:0000313" key="3">
    <source>
        <dbReference type="EMBL" id="KZN51162.1"/>
    </source>
</evidence>
<keyword evidence="2" id="KW-0812">Transmembrane</keyword>
<feature type="transmembrane region" description="Helical" evidence="2">
    <location>
        <begin position="84"/>
        <end position="104"/>
    </location>
</feature>
<dbReference type="PATRIC" id="fig|1365253.3.peg.1342"/>
<sequence length="350" mass="40244">MIQPALVAFKDTFDTLSAPFKRFWHTLNAPQRLYFSALFLSIGAILFANQDNEFWFHLVAFIALIAMLLEFWPKFLGFWDSLPGKAVILLFYAFIANYALVQAAGMVNDITGVSSDPLPYSHNLSVLLSLPTWFFITTIVLLVLLQLAQPLYLLVLILLRPFGLHRMWQPVDYRFPVTTGILRLIFSMLILFQVAMLISYTGLSGGVNQFIKGWFEIIVSPSYFKVYLEDEKIKSDDTKLTKEEQAQLAQKLVKREQDLKELKAEIALVDENTVQYEAQLKRVLRHFIYEYEADSRSRCEHAPGTRIIELNDYEILQITKLDDENSDSSYQYDVIPCISAAVGHQFKSKL</sequence>
<keyword evidence="2" id="KW-0472">Membrane</keyword>
<dbReference type="EMBL" id="AUXT01000112">
    <property type="protein sequence ID" value="KZN51162.1"/>
    <property type="molecule type" value="Genomic_DNA"/>
</dbReference>